<evidence type="ECO:0000313" key="2">
    <source>
        <dbReference type="Proteomes" id="UP000034856"/>
    </source>
</evidence>
<proteinExistence type="predicted"/>
<comment type="caution">
    <text evidence="1">The sequence shown here is derived from an EMBL/GenBank/DDBJ whole genome shotgun (WGS) entry which is preliminary data.</text>
</comment>
<sequence length="181" mass="21031">MKGEKFYRPEKYGYTGKIFEEDFVGSIKKSPDYQKALFELKEKTKKGDYVGYNDALELAKKFQPWDPANPNKNFARDLRIEIIDQLGLEREEDMDRVKFYTSVGSPLDVFHGVDAFLEYTDKEGKTHRVTFDLSMNPAKDEYKADLIVKELADPEHESEKYLEEIKETAKNAASLLPKEKK</sequence>
<gene>
    <name evidence="1" type="ORF">UX51_C0029G0005</name>
</gene>
<dbReference type="Proteomes" id="UP000034856">
    <property type="component" value="Unassembled WGS sequence"/>
</dbReference>
<organism evidence="1 2">
    <name type="scientific">Candidatus Azambacteria bacterium GW2011_GWF2_46_32</name>
    <dbReference type="NCBI Taxonomy" id="1618628"/>
    <lineage>
        <taxon>Bacteria</taxon>
        <taxon>Candidatus Azamiibacteriota</taxon>
    </lineage>
</organism>
<dbReference type="EMBL" id="LCMM01000029">
    <property type="protein sequence ID" value="KKU37264.1"/>
    <property type="molecule type" value="Genomic_DNA"/>
</dbReference>
<reference evidence="1 2" key="1">
    <citation type="journal article" date="2015" name="Nature">
        <title>rRNA introns, odd ribosomes, and small enigmatic genomes across a large radiation of phyla.</title>
        <authorList>
            <person name="Brown C.T."/>
            <person name="Hug L.A."/>
            <person name="Thomas B.C."/>
            <person name="Sharon I."/>
            <person name="Castelle C.J."/>
            <person name="Singh A."/>
            <person name="Wilkins M.J."/>
            <person name="Williams K.H."/>
            <person name="Banfield J.F."/>
        </authorList>
    </citation>
    <scope>NUCLEOTIDE SEQUENCE [LARGE SCALE GENOMIC DNA]</scope>
</reference>
<evidence type="ECO:0000313" key="1">
    <source>
        <dbReference type="EMBL" id="KKU37264.1"/>
    </source>
</evidence>
<dbReference type="AlphaFoldDB" id="A0A0G1PWY2"/>
<protein>
    <submittedName>
        <fullName evidence="1">Uncharacterized protein</fullName>
    </submittedName>
</protein>
<accession>A0A0G1PWY2</accession>
<name>A0A0G1PWY2_9BACT</name>